<keyword evidence="1" id="KW-0472">Membrane</keyword>
<gene>
    <name evidence="2" type="ORF">ACFQS1_16105</name>
</gene>
<keyword evidence="1" id="KW-1133">Transmembrane helix</keyword>
<dbReference type="RefSeq" id="WP_378968707.1">
    <property type="nucleotide sequence ID" value="NZ_JBHTBJ010000010.1"/>
</dbReference>
<evidence type="ECO:0000313" key="3">
    <source>
        <dbReference type="Proteomes" id="UP001596548"/>
    </source>
</evidence>
<protein>
    <submittedName>
        <fullName evidence="2">Uncharacterized protein</fullName>
    </submittedName>
</protein>
<comment type="caution">
    <text evidence="2">The sequence shown here is derived from an EMBL/GenBank/DDBJ whole genome shotgun (WGS) entry which is preliminary data.</text>
</comment>
<evidence type="ECO:0000256" key="1">
    <source>
        <dbReference type="SAM" id="Phobius"/>
    </source>
</evidence>
<feature type="transmembrane region" description="Helical" evidence="1">
    <location>
        <begin position="130"/>
        <end position="153"/>
    </location>
</feature>
<dbReference type="EMBL" id="JBHTBJ010000010">
    <property type="protein sequence ID" value="MFC7275513.1"/>
    <property type="molecule type" value="Genomic_DNA"/>
</dbReference>
<keyword evidence="1" id="KW-0812">Transmembrane</keyword>
<dbReference type="Proteomes" id="UP001596548">
    <property type="component" value="Unassembled WGS sequence"/>
</dbReference>
<feature type="transmembrane region" description="Helical" evidence="1">
    <location>
        <begin position="174"/>
        <end position="192"/>
    </location>
</feature>
<sequence length="193" mass="20169">MTGVAGPLLRNTRTRVRGVRFLVGLAIGGAAGGAVLAVPVYLLGRLVQPLPTGVRLTLLVAVCVLLAVADFTQRTPHVWRQVPQQLVNKLPSGSLGLTWGFDLGLLFTTQKTTSMVWVALAALVLLEPSLAAVALIGVSVVATLVVAAMSLTAGADDRTSPNWSRKWLKHIRRGSAVVIVAVTAVTVAQALAP</sequence>
<evidence type="ECO:0000313" key="2">
    <source>
        <dbReference type="EMBL" id="MFC7275513.1"/>
    </source>
</evidence>
<name>A0ABW2HQP8_9ACTN</name>
<accession>A0ABW2HQP8</accession>
<proteinExistence type="predicted"/>
<keyword evidence="3" id="KW-1185">Reference proteome</keyword>
<organism evidence="2 3">
    <name type="scientific">Paractinoplanes rhizophilus</name>
    <dbReference type="NCBI Taxonomy" id="1416877"/>
    <lineage>
        <taxon>Bacteria</taxon>
        <taxon>Bacillati</taxon>
        <taxon>Actinomycetota</taxon>
        <taxon>Actinomycetes</taxon>
        <taxon>Micromonosporales</taxon>
        <taxon>Micromonosporaceae</taxon>
        <taxon>Paractinoplanes</taxon>
    </lineage>
</organism>
<feature type="transmembrane region" description="Helical" evidence="1">
    <location>
        <begin position="21"/>
        <end position="42"/>
    </location>
</feature>
<feature type="transmembrane region" description="Helical" evidence="1">
    <location>
        <begin position="54"/>
        <end position="72"/>
    </location>
</feature>
<reference evidence="3" key="1">
    <citation type="journal article" date="2019" name="Int. J. Syst. Evol. Microbiol.">
        <title>The Global Catalogue of Microorganisms (GCM) 10K type strain sequencing project: providing services to taxonomists for standard genome sequencing and annotation.</title>
        <authorList>
            <consortium name="The Broad Institute Genomics Platform"/>
            <consortium name="The Broad Institute Genome Sequencing Center for Infectious Disease"/>
            <person name="Wu L."/>
            <person name="Ma J."/>
        </authorList>
    </citation>
    <scope>NUCLEOTIDE SEQUENCE [LARGE SCALE GENOMIC DNA]</scope>
    <source>
        <strain evidence="3">XZYJT-10</strain>
    </source>
</reference>